<feature type="domain" description="Cytochrome c" evidence="5">
    <location>
        <begin position="922"/>
        <end position="1060"/>
    </location>
</feature>
<dbReference type="Gene3D" id="1.10.760.10">
    <property type="entry name" value="Cytochrome c-like domain"/>
    <property type="match status" value="1"/>
</dbReference>
<dbReference type="Gene3D" id="2.60.120.260">
    <property type="entry name" value="Galactose-binding domain-like"/>
    <property type="match status" value="1"/>
</dbReference>
<dbReference type="GO" id="GO:0020037">
    <property type="term" value="F:heme binding"/>
    <property type="evidence" value="ECO:0007669"/>
    <property type="project" value="InterPro"/>
</dbReference>
<dbReference type="GO" id="GO:0009055">
    <property type="term" value="F:electron transfer activity"/>
    <property type="evidence" value="ECO:0007669"/>
    <property type="project" value="InterPro"/>
</dbReference>
<dbReference type="InterPro" id="IPR008979">
    <property type="entry name" value="Galactose-bd-like_sf"/>
</dbReference>
<reference evidence="6" key="1">
    <citation type="journal article" date="2020" name="mSystems">
        <title>Genome- and Community-Level Interaction Insights into Carbon Utilization and Element Cycling Functions of Hydrothermarchaeota in Hydrothermal Sediment.</title>
        <authorList>
            <person name="Zhou Z."/>
            <person name="Liu Y."/>
            <person name="Xu W."/>
            <person name="Pan J."/>
            <person name="Luo Z.H."/>
            <person name="Li M."/>
        </authorList>
    </citation>
    <scope>NUCLEOTIDE SEQUENCE [LARGE SCALE GENOMIC DNA]</scope>
    <source>
        <strain evidence="6">SpSt-508</strain>
    </source>
</reference>
<dbReference type="InterPro" id="IPR036909">
    <property type="entry name" value="Cyt_c-like_dom_sf"/>
</dbReference>
<dbReference type="EMBL" id="DSVQ01000019">
    <property type="protein sequence ID" value="HGT41188.1"/>
    <property type="molecule type" value="Genomic_DNA"/>
</dbReference>
<organism evidence="6">
    <name type="scientific">Schlesneria paludicola</name>
    <dbReference type="NCBI Taxonomy" id="360056"/>
    <lineage>
        <taxon>Bacteria</taxon>
        <taxon>Pseudomonadati</taxon>
        <taxon>Planctomycetota</taxon>
        <taxon>Planctomycetia</taxon>
        <taxon>Planctomycetales</taxon>
        <taxon>Planctomycetaceae</taxon>
        <taxon>Schlesneria</taxon>
    </lineage>
</organism>
<dbReference type="SUPFAM" id="SSF50952">
    <property type="entry name" value="Soluble quinoprotein glucose dehydrogenase"/>
    <property type="match status" value="1"/>
</dbReference>
<dbReference type="AlphaFoldDB" id="A0A7C4QTQ3"/>
<dbReference type="PANTHER" id="PTHR33546:SF1">
    <property type="entry name" value="LARGE, MULTIFUNCTIONAL SECRETED PROTEIN"/>
    <property type="match status" value="1"/>
</dbReference>
<comment type="caution">
    <text evidence="6">The sequence shown here is derived from an EMBL/GenBank/DDBJ whole genome shotgun (WGS) entry which is preliminary data.</text>
</comment>
<dbReference type="PROSITE" id="PS51007">
    <property type="entry name" value="CYTC"/>
    <property type="match status" value="1"/>
</dbReference>
<name>A0A7C4QTQ3_9PLAN</name>
<protein>
    <submittedName>
        <fullName evidence="6">C-type cytochrome</fullName>
    </submittedName>
</protein>
<dbReference type="InterPro" id="IPR009056">
    <property type="entry name" value="Cyt_c-like_dom"/>
</dbReference>
<dbReference type="PANTHER" id="PTHR33546">
    <property type="entry name" value="LARGE, MULTIFUNCTIONAL SECRETED PROTEIN-RELATED"/>
    <property type="match status" value="1"/>
</dbReference>
<dbReference type="Pfam" id="PF00034">
    <property type="entry name" value="Cytochrom_C"/>
    <property type="match status" value="1"/>
</dbReference>
<gene>
    <name evidence="6" type="ORF">ENS64_18225</name>
</gene>
<keyword evidence="2 4" id="KW-0479">Metal-binding</keyword>
<keyword evidence="1 4" id="KW-0349">Heme</keyword>
<dbReference type="InterPro" id="IPR011041">
    <property type="entry name" value="Quinoprot_gluc/sorb_DH_b-prop"/>
</dbReference>
<evidence type="ECO:0000256" key="2">
    <source>
        <dbReference type="ARBA" id="ARBA00022723"/>
    </source>
</evidence>
<dbReference type="InterPro" id="IPR011042">
    <property type="entry name" value="6-blade_b-propeller_TolB-like"/>
</dbReference>
<keyword evidence="3 4" id="KW-0408">Iron</keyword>
<dbReference type="GO" id="GO:0046872">
    <property type="term" value="F:metal ion binding"/>
    <property type="evidence" value="ECO:0007669"/>
    <property type="project" value="UniProtKB-KW"/>
</dbReference>
<evidence type="ECO:0000256" key="1">
    <source>
        <dbReference type="ARBA" id="ARBA00022617"/>
    </source>
</evidence>
<sequence length="1069" mass="117675">MRVSRCGSGWKRFVSLLLWGTSSLVPLELGAQEAPRFYTQVPEIVPTSTSAPERAVSPPPPAVLQALAAGPTPEWIWGPNQDSRYVLRKTFPGQAQAAWLQFTADNQATVSINGHEVASSDDWSQSVVVNITSRLRSGENELLAEVTNEGGPAGFVLKLALTDAAGQTRYIVSDSSWQAVRRRDRTSAMAVVSRGKLGIEPWGNPFENVAGDSGPERNVFQMLPGFQVERLFTVPKDELGSWVSITTDDRGRLLVSDQEQKGLCRITPPPLGSREPTRVERLTVPITAAQGLLYAFGSLYVSVNGGPGSGLYRVRDTDGDDQFDEVVKLKDFRGGGEHGPHALRLSPDGQSIYCCAGNHTLPPFDIVRQAGPQTMGGPRAEPLMASVPEGHASRIPVNWDEDLLLPRQWDGNGHARGILAPGGWVARTDPEGKSWELISVGYRNQYDFAFNHEGELFAYDADMEWDMGMPWYRPTRVVHATSGSEFGWRSGTGKWPTYYADSLPPVVNIGPGSPVGVEFGYRAKFPAKYQQALFILDWTFGTMYAIHLEPDGASYRGVKEEFLSRTPLPLTDAVVGQDGALYFTIGGRGTQSELFRVTYVGEESIAPAAPADDPCRPLRELRRQLEAHHRRMDNPAATIELALQHVGHPDRFIRYAARMALEHQPVELWRDQVLRLSPPEARITGVIALARQGVVADRAAALQALAPLAREAQLSESQRLALLRAYQLVFIRLGTPTEEERETLLAALDPQFPADSDFVNRELVNLLVFLKSPTIVSKVVRLLQQPSRPTIDDFGEVIQRNRGYGGPIAAMLRNAPDQQQVHYAFALRNAREGWTLADRKAYFEFLDRARRWSGGASFGNFIKNIDNEAFDNATDAERLALEATGARKPFTPPELPKPQGPGRAWAMPEILDAAEQGLKRGRDFKNGQKMFAAARCVLCHRFAGEGGATGPDLTQLAGRFNLKDLTESILDPGKVVSDQYKAVTIATSDGKAFTGKIVSETADKLLLLVNPEDATKVVEIPKSAIEEQSLSPITLMPKDLLNQLNQHEVLDLLAYLLSRGNPSDPMFRK</sequence>
<proteinExistence type="predicted"/>
<evidence type="ECO:0000313" key="6">
    <source>
        <dbReference type="EMBL" id="HGT41188.1"/>
    </source>
</evidence>
<evidence type="ECO:0000259" key="5">
    <source>
        <dbReference type="PROSITE" id="PS51007"/>
    </source>
</evidence>
<dbReference type="SUPFAM" id="SSF49785">
    <property type="entry name" value="Galactose-binding domain-like"/>
    <property type="match status" value="1"/>
</dbReference>
<dbReference type="Gene3D" id="2.120.10.30">
    <property type="entry name" value="TolB, C-terminal domain"/>
    <property type="match status" value="1"/>
</dbReference>
<evidence type="ECO:0000256" key="4">
    <source>
        <dbReference type="PROSITE-ProRule" id="PRU00433"/>
    </source>
</evidence>
<dbReference type="SUPFAM" id="SSF46626">
    <property type="entry name" value="Cytochrome c"/>
    <property type="match status" value="1"/>
</dbReference>
<dbReference type="NCBIfam" id="TIGR02603">
    <property type="entry name" value="CxxCH_TIGR02603"/>
    <property type="match status" value="1"/>
</dbReference>
<accession>A0A7C4QTQ3</accession>
<evidence type="ECO:0000256" key="3">
    <source>
        <dbReference type="ARBA" id="ARBA00023004"/>
    </source>
</evidence>
<dbReference type="InterPro" id="IPR013427">
    <property type="entry name" value="Haem-bd_dom_put"/>
</dbReference>